<accession>A0AAF0J5B1</accession>
<feature type="region of interest" description="Disordered" evidence="1">
    <location>
        <begin position="274"/>
        <end position="301"/>
    </location>
</feature>
<sequence>MHFSLYRGLASLLLAPDGREIPITTIQNILHMQRTSVNHNGNYKDACLSLNEEFAVIQRLQQHLQHVNAGFESIYGQGGTDGFGSFNISHEKWDLGVFRENLRRGVEQIVKTVLRGSAGYTNLAQTGSPTQTPTPGSRKPSLYTSKQSESINRMLQALENAYFYIVGEAYRQNNSGLSSPPPSGHSYALYSTTRHPVYSPSNMPDDVGSRSVPAISLSNHRNNDSFSSFSTLPQSPDVSSQSEPKHMGGGHEDAIQKTQLLTEALKPAKVLGRMDSSSGLKWTRSLSRRRSKKTLKRAISNPHLVSTTQNLDNTIDLVHLPQTNQPYNQDVQSQTSYAEAAEARSTSSSTMGASQYVQPEASLMRSTSGYVAGTADTRASAQSRESQGSKKTVGSISLAQPSSCFTDGHSSTHSTELAPFGKEPGPIMYVQSHAPAFSQRLDRPLPAITPERNLAEPLPERSPPVTYPLYPSISQTQPNTATDVLTYNTGSSAPPVTTDISTQPQVRSVPTPVSDPSNANTGARSFMNENPMAPATGSPDHFMSDLMAKPEPALSVPMASSPYPVSDVASASLLRPTQDIDRTSYASTVANGEVITFPSIDEPSLDAHQTQHNSIVPERDAGVKATSNTFSFTSRKSHGDSVYDMYFAKSREDDTNMLRTPPTDQFKNEVPVGSRVMVTSQYFADPSRTKSTRTTQRIGSTSNPIWQVVAGLNDRTSMYSEVGLPDKRASDVSVVSRRDPVATDPTSEQDSRAFIMAARSVKPDFQPLEALSLPDSSLQTPGGFDMDDDTHTLSSTEDVPDDGKRNTLMAPAVPSTPEAPAPSNTSRASSKPPAPGSSPIIEYNDQGLPVQIVYYKDDELPEIMDRIASGNNSARIEFRRRSAYPDMRSEQATDLDDSSKGEDASHLARVEQSILSLLRPTFSSLKLGS</sequence>
<feature type="compositionally biased region" description="Low complexity" evidence="1">
    <location>
        <begin position="125"/>
        <end position="137"/>
    </location>
</feature>
<feature type="compositionally biased region" description="Basic residues" evidence="1">
    <location>
        <begin position="286"/>
        <end position="296"/>
    </location>
</feature>
<proteinExistence type="predicted"/>
<feature type="region of interest" description="Disordered" evidence="1">
    <location>
        <begin position="885"/>
        <end position="906"/>
    </location>
</feature>
<evidence type="ECO:0000313" key="3">
    <source>
        <dbReference type="Proteomes" id="UP001213623"/>
    </source>
</evidence>
<dbReference type="EMBL" id="CP119899">
    <property type="protein sequence ID" value="WFD28988.1"/>
    <property type="molecule type" value="Genomic_DNA"/>
</dbReference>
<dbReference type="Proteomes" id="UP001213623">
    <property type="component" value="Chromosome 8"/>
</dbReference>
<feature type="compositionally biased region" description="Basic and acidic residues" evidence="1">
    <location>
        <begin position="887"/>
        <end position="906"/>
    </location>
</feature>
<protein>
    <submittedName>
        <fullName evidence="2">Uncharacterized protein</fullName>
    </submittedName>
</protein>
<feature type="region of interest" description="Disordered" evidence="1">
    <location>
        <begin position="121"/>
        <end position="147"/>
    </location>
</feature>
<feature type="compositionally biased region" description="Low complexity" evidence="1">
    <location>
        <begin position="335"/>
        <end position="350"/>
    </location>
</feature>
<feature type="region of interest" description="Disordered" evidence="1">
    <location>
        <begin position="323"/>
        <end position="354"/>
    </location>
</feature>
<evidence type="ECO:0000313" key="2">
    <source>
        <dbReference type="EMBL" id="WFD28988.1"/>
    </source>
</evidence>
<feature type="compositionally biased region" description="Polar residues" evidence="1">
    <location>
        <begin position="492"/>
        <end position="508"/>
    </location>
</feature>
<feature type="region of interest" description="Disordered" evidence="1">
    <location>
        <begin position="197"/>
        <end position="251"/>
    </location>
</feature>
<gene>
    <name evidence="2" type="ORF">MNAN1_004007</name>
</gene>
<feature type="region of interest" description="Disordered" evidence="1">
    <location>
        <begin position="492"/>
        <end position="518"/>
    </location>
</feature>
<keyword evidence="3" id="KW-1185">Reference proteome</keyword>
<feature type="non-terminal residue" evidence="2">
    <location>
        <position position="929"/>
    </location>
</feature>
<evidence type="ECO:0000256" key="1">
    <source>
        <dbReference type="SAM" id="MobiDB-lite"/>
    </source>
</evidence>
<feature type="region of interest" description="Disordered" evidence="1">
    <location>
        <begin position="766"/>
        <end position="843"/>
    </location>
</feature>
<organism evidence="2 3">
    <name type="scientific">Malassezia nana</name>
    <dbReference type="NCBI Taxonomy" id="180528"/>
    <lineage>
        <taxon>Eukaryota</taxon>
        <taxon>Fungi</taxon>
        <taxon>Dikarya</taxon>
        <taxon>Basidiomycota</taxon>
        <taxon>Ustilaginomycotina</taxon>
        <taxon>Malasseziomycetes</taxon>
        <taxon>Malasseziales</taxon>
        <taxon>Malasseziaceae</taxon>
        <taxon>Malassezia</taxon>
    </lineage>
</organism>
<feature type="region of interest" description="Disordered" evidence="1">
    <location>
        <begin position="726"/>
        <end position="750"/>
    </location>
</feature>
<feature type="compositionally biased region" description="Basic and acidic residues" evidence="1">
    <location>
        <begin position="726"/>
        <end position="741"/>
    </location>
</feature>
<name>A0AAF0J5B1_9BASI</name>
<feature type="compositionally biased region" description="Polar residues" evidence="1">
    <location>
        <begin position="377"/>
        <end position="415"/>
    </location>
</feature>
<feature type="region of interest" description="Disordered" evidence="1">
    <location>
        <begin position="375"/>
        <end position="423"/>
    </location>
</feature>
<feature type="compositionally biased region" description="Polar residues" evidence="1">
    <location>
        <begin position="323"/>
        <end position="334"/>
    </location>
</feature>
<feature type="compositionally biased region" description="Polar residues" evidence="1">
    <location>
        <begin position="216"/>
        <end position="242"/>
    </location>
</feature>
<reference evidence="2" key="1">
    <citation type="submission" date="2023-03" db="EMBL/GenBank/DDBJ databases">
        <title>Mating type loci evolution in Malassezia.</title>
        <authorList>
            <person name="Coelho M.A."/>
        </authorList>
    </citation>
    <scope>NUCLEOTIDE SEQUENCE</scope>
    <source>
        <strain evidence="2">CBS 9557</strain>
    </source>
</reference>
<dbReference type="AlphaFoldDB" id="A0AAF0J5B1"/>